<dbReference type="GO" id="GO:0031072">
    <property type="term" value="F:heat shock protein binding"/>
    <property type="evidence" value="ECO:0007669"/>
    <property type="project" value="TreeGrafter"/>
</dbReference>
<dbReference type="PROSITE" id="PS50076">
    <property type="entry name" value="DNAJ_2"/>
    <property type="match status" value="1"/>
</dbReference>
<reference evidence="7" key="2">
    <citation type="journal article" date="2007" name="PLoS Biol.">
        <title>Survey sequencing and comparative analysis of the elephant shark (Callorhinchus milii) genome.</title>
        <authorList>
            <person name="Venkatesh B."/>
            <person name="Kirkness E.F."/>
            <person name="Loh Y.H."/>
            <person name="Halpern A.L."/>
            <person name="Lee A.P."/>
            <person name="Johnson J."/>
            <person name="Dandona N."/>
            <person name="Viswanathan L.D."/>
            <person name="Tay A."/>
            <person name="Venter J.C."/>
            <person name="Strausberg R.L."/>
            <person name="Brenner S."/>
        </authorList>
    </citation>
    <scope>NUCLEOTIDE SEQUENCE [LARGE SCALE GENOMIC DNA]</scope>
</reference>
<dbReference type="InterPro" id="IPR036869">
    <property type="entry name" value="J_dom_sf"/>
</dbReference>
<evidence type="ECO:0000313" key="6">
    <source>
        <dbReference type="Ensembl" id="ENSCMIP00000021082.1"/>
    </source>
</evidence>
<protein>
    <recommendedName>
        <fullName evidence="3">DnaJ homolog subfamily C member 9</fullName>
    </recommendedName>
</protein>
<dbReference type="OMA" id="WLDLWSK"/>
<reference evidence="7" key="1">
    <citation type="journal article" date="2006" name="Science">
        <title>Ancient noncoding elements conserved in the human genome.</title>
        <authorList>
            <person name="Venkatesh B."/>
            <person name="Kirkness E.F."/>
            <person name="Loh Y.H."/>
            <person name="Halpern A.L."/>
            <person name="Lee A.P."/>
            <person name="Johnson J."/>
            <person name="Dandona N."/>
            <person name="Viswanathan L.D."/>
            <person name="Tay A."/>
            <person name="Venter J.C."/>
            <person name="Strausberg R.L."/>
            <person name="Brenner S."/>
        </authorList>
    </citation>
    <scope>NUCLEOTIDE SEQUENCE [LARGE SCALE GENOMIC DNA]</scope>
</reference>
<dbReference type="PRINTS" id="PR00625">
    <property type="entry name" value="JDOMAIN"/>
</dbReference>
<sequence length="259" mass="30326">MGLLEKCQEYFGTSNLYRVLAVRKEATEGEIRRGYHKVSLKVHPDRVTEDEKEEATQRFQILGKVYAVLSEEELRAVYDEQGIVDEEVETLSQERDWQEYWRLLFKKVTVGDIKEFEQRYKGSEEERVDVKQAYLDLKGDMDGIMESLMCTTFEDEPRIREILEKALDAQEIPAFQAFTKESTKKQKARKRRGEKEAKEAEEAKKELDLDDGDDSLKLLIQQKQKNRGKEMDNFLAAMEAKYCKNTQKSGKKTAKKRMK</sequence>
<dbReference type="RefSeq" id="XP_007897354.1">
    <property type="nucleotide sequence ID" value="XM_007899163.2"/>
</dbReference>
<dbReference type="GeneID" id="103182238"/>
<dbReference type="Pfam" id="PF00226">
    <property type="entry name" value="DnaJ"/>
    <property type="match status" value="1"/>
</dbReference>
<evidence type="ECO:0000256" key="2">
    <source>
        <dbReference type="ARBA" id="ARBA00054761"/>
    </source>
</evidence>
<accession>A0A4W3I1P9</accession>
<keyword evidence="7" id="KW-1185">Reference proteome</keyword>
<evidence type="ECO:0000313" key="7">
    <source>
        <dbReference type="Proteomes" id="UP000314986"/>
    </source>
</evidence>
<dbReference type="KEGG" id="cmk:103182238"/>
<feature type="compositionally biased region" description="Basic and acidic residues" evidence="4">
    <location>
        <begin position="193"/>
        <end position="207"/>
    </location>
</feature>
<dbReference type="GO" id="GO:0005737">
    <property type="term" value="C:cytoplasm"/>
    <property type="evidence" value="ECO:0007669"/>
    <property type="project" value="TreeGrafter"/>
</dbReference>
<dbReference type="AlphaFoldDB" id="A0A4W3I1P9"/>
<dbReference type="FunFam" id="1.10.287.110:FF:000035">
    <property type="entry name" value="DnaJ homolog subfamily C member 9"/>
    <property type="match status" value="1"/>
</dbReference>
<dbReference type="CTD" id="23234"/>
<dbReference type="InterPro" id="IPR052594">
    <property type="entry name" value="J_domain-containing_protein"/>
</dbReference>
<evidence type="ECO:0000259" key="5">
    <source>
        <dbReference type="PROSITE" id="PS50076"/>
    </source>
</evidence>
<dbReference type="RefSeq" id="XP_007897370.1">
    <property type="nucleotide sequence ID" value="XM_007899179.2"/>
</dbReference>
<feature type="domain" description="J" evidence="5">
    <location>
        <begin position="15"/>
        <end position="82"/>
    </location>
</feature>
<dbReference type="GO" id="GO:0005634">
    <property type="term" value="C:nucleus"/>
    <property type="evidence" value="ECO:0007669"/>
    <property type="project" value="TreeGrafter"/>
</dbReference>
<evidence type="ECO:0000256" key="3">
    <source>
        <dbReference type="ARBA" id="ARBA00071610"/>
    </source>
</evidence>
<comment type="function">
    <text evidence="2">Acts as a dual histone chaperone and heat shock co-chaperone. As a histone chaperone, forms a co-chaperone complex with MCM2 and histone H3-H4 heterodimers; and may thereby assist MCM2 in histone H3-H4 heterodimer recognition and facilitate the assembly of histones into nucleosomes. May also act as a histone co-chaperone together with TONSL. May recruit histone chaperones ASF1A, NASP and SPT2 to histone H3-H4 heterodimers. Also plays a role as co-chaperone of the HSP70 family of molecular chaperone proteins, such as HSPA1A, HSPA1B and HSPA8. As a co-chaperone, may play a role in the recruitment of HSP70-type molecular chaperone machinery to histone H3-H4 substrates, thereby maintaining the histone structural integrity. Exhibits activity to assemble histones onto DNA in vitro.</text>
</comment>
<evidence type="ECO:0000256" key="4">
    <source>
        <dbReference type="SAM" id="MobiDB-lite"/>
    </source>
</evidence>
<dbReference type="Proteomes" id="UP000314986">
    <property type="component" value="Unassembled WGS sequence"/>
</dbReference>
<dbReference type="Pfam" id="PF23302">
    <property type="entry name" value="HTH_DNAJC9"/>
    <property type="match status" value="1"/>
</dbReference>
<dbReference type="Gene3D" id="1.10.287.110">
    <property type="entry name" value="DnaJ domain"/>
    <property type="match status" value="1"/>
</dbReference>
<reference evidence="6" key="5">
    <citation type="submission" date="2025-09" db="UniProtKB">
        <authorList>
            <consortium name="Ensembl"/>
        </authorList>
    </citation>
    <scope>IDENTIFICATION</scope>
</reference>
<reference evidence="6" key="4">
    <citation type="submission" date="2025-08" db="UniProtKB">
        <authorList>
            <consortium name="Ensembl"/>
        </authorList>
    </citation>
    <scope>IDENTIFICATION</scope>
</reference>
<dbReference type="InterPro" id="IPR001623">
    <property type="entry name" value="DnaJ_domain"/>
</dbReference>
<dbReference type="SUPFAM" id="SSF46565">
    <property type="entry name" value="Chaperone J-domain"/>
    <property type="match status" value="1"/>
</dbReference>
<dbReference type="RefSeq" id="XP_007897364.1">
    <property type="nucleotide sequence ID" value="XM_007899173.2"/>
</dbReference>
<dbReference type="FunCoup" id="A0A4W3I1P9">
    <property type="interactions" value="576"/>
</dbReference>
<proteinExistence type="predicted"/>
<dbReference type="PANTHER" id="PTHR44144:SF1">
    <property type="entry name" value="DNAJ HOMOLOG SUBFAMILY C MEMBER 9"/>
    <property type="match status" value="1"/>
</dbReference>
<dbReference type="InParanoid" id="A0A4W3I1P9"/>
<gene>
    <name evidence="6" type="primary">dnajc9</name>
</gene>
<feature type="region of interest" description="Disordered" evidence="4">
    <location>
        <begin position="179"/>
        <end position="208"/>
    </location>
</feature>
<dbReference type="Ensembl" id="ENSCMIT00000021465.1">
    <property type="protein sequence ID" value="ENSCMIP00000021082.1"/>
    <property type="gene ID" value="ENSCMIG00000009666.1"/>
</dbReference>
<name>A0A4W3I1P9_CALMI</name>
<dbReference type="PANTHER" id="PTHR44144">
    <property type="entry name" value="DNAJ HOMOLOG SUBFAMILY C MEMBER 9"/>
    <property type="match status" value="1"/>
</dbReference>
<reference evidence="7" key="3">
    <citation type="journal article" date="2014" name="Nature">
        <title>Elephant shark genome provides unique insights into gnathostome evolution.</title>
        <authorList>
            <consortium name="International Elephant Shark Genome Sequencing Consortium"/>
            <person name="Venkatesh B."/>
            <person name="Lee A.P."/>
            <person name="Ravi V."/>
            <person name="Maurya A.K."/>
            <person name="Lian M.M."/>
            <person name="Swann J.B."/>
            <person name="Ohta Y."/>
            <person name="Flajnik M.F."/>
            <person name="Sutoh Y."/>
            <person name="Kasahara M."/>
            <person name="Hoon S."/>
            <person name="Gangu V."/>
            <person name="Roy S.W."/>
            <person name="Irimia M."/>
            <person name="Korzh V."/>
            <person name="Kondrychyn I."/>
            <person name="Lim Z.W."/>
            <person name="Tay B.H."/>
            <person name="Tohari S."/>
            <person name="Kong K.W."/>
            <person name="Ho S."/>
            <person name="Lorente-Galdos B."/>
            <person name="Quilez J."/>
            <person name="Marques-Bonet T."/>
            <person name="Raney B.J."/>
            <person name="Ingham P.W."/>
            <person name="Tay A."/>
            <person name="Hillier L.W."/>
            <person name="Minx P."/>
            <person name="Boehm T."/>
            <person name="Wilson R.K."/>
            <person name="Brenner S."/>
            <person name="Warren W.C."/>
        </authorList>
    </citation>
    <scope>NUCLEOTIDE SEQUENCE [LARGE SCALE GENOMIC DNA]</scope>
</reference>
<dbReference type="OrthoDB" id="110024at2759"/>
<keyword evidence="1" id="KW-0597">Phosphoprotein</keyword>
<dbReference type="CDD" id="cd06257">
    <property type="entry name" value="DnaJ"/>
    <property type="match status" value="1"/>
</dbReference>
<dbReference type="SMART" id="SM00271">
    <property type="entry name" value="DnaJ"/>
    <property type="match status" value="1"/>
</dbReference>
<organism evidence="6 7">
    <name type="scientific">Callorhinchus milii</name>
    <name type="common">Ghost shark</name>
    <dbReference type="NCBI Taxonomy" id="7868"/>
    <lineage>
        <taxon>Eukaryota</taxon>
        <taxon>Metazoa</taxon>
        <taxon>Chordata</taxon>
        <taxon>Craniata</taxon>
        <taxon>Vertebrata</taxon>
        <taxon>Chondrichthyes</taxon>
        <taxon>Holocephali</taxon>
        <taxon>Chimaeriformes</taxon>
        <taxon>Callorhinchidae</taxon>
        <taxon>Callorhinchus</taxon>
    </lineage>
</organism>
<dbReference type="STRING" id="7868.ENSCMIP00000021082"/>
<dbReference type="GeneTree" id="ENSGT00390000014549"/>
<dbReference type="InterPro" id="IPR056453">
    <property type="entry name" value="HTH_DNAJC9"/>
</dbReference>
<evidence type="ECO:0000256" key="1">
    <source>
        <dbReference type="ARBA" id="ARBA00022553"/>
    </source>
</evidence>